<dbReference type="GO" id="GO:0004725">
    <property type="term" value="F:protein tyrosine phosphatase activity"/>
    <property type="evidence" value="ECO:0007669"/>
    <property type="project" value="UniProtKB-EC"/>
</dbReference>
<dbReference type="EMBL" id="CYXP01000014">
    <property type="protein sequence ID" value="CUN33083.1"/>
    <property type="molecule type" value="Genomic_DNA"/>
</dbReference>
<dbReference type="PANTHER" id="PTHR31126">
    <property type="entry name" value="TYROSINE-PROTEIN PHOSPHATASE"/>
    <property type="match status" value="1"/>
</dbReference>
<dbReference type="InterPro" id="IPR026893">
    <property type="entry name" value="Tyr/Ser_Pase_IphP-type"/>
</dbReference>
<name>A0A173W0U4_PARDI</name>
<organism evidence="3 4">
    <name type="scientific">Parabacteroides distasonis</name>
    <dbReference type="NCBI Taxonomy" id="823"/>
    <lineage>
        <taxon>Bacteria</taxon>
        <taxon>Pseudomonadati</taxon>
        <taxon>Bacteroidota</taxon>
        <taxon>Bacteroidia</taxon>
        <taxon>Bacteroidales</taxon>
        <taxon>Tannerellaceae</taxon>
        <taxon>Parabacteroides</taxon>
    </lineage>
</organism>
<evidence type="ECO:0000256" key="2">
    <source>
        <dbReference type="SAM" id="SignalP"/>
    </source>
</evidence>
<dbReference type="PROSITE" id="PS51257">
    <property type="entry name" value="PROKAR_LIPOPROTEIN"/>
    <property type="match status" value="1"/>
</dbReference>
<dbReference type="Gene3D" id="3.90.190.10">
    <property type="entry name" value="Protein tyrosine phosphatase superfamily"/>
    <property type="match status" value="1"/>
</dbReference>
<keyword evidence="3" id="KW-0378">Hydrolase</keyword>
<accession>A0A173W0U4</accession>
<gene>
    <name evidence="3" type="primary">iphP</name>
    <name evidence="3" type="ORF">ERS852429_04254</name>
</gene>
<dbReference type="PANTHER" id="PTHR31126:SF1">
    <property type="entry name" value="TYROSINE SPECIFIC PROTEIN PHOSPHATASES DOMAIN-CONTAINING PROTEIN"/>
    <property type="match status" value="1"/>
</dbReference>
<feature type="signal peptide" evidence="2">
    <location>
        <begin position="1"/>
        <end position="22"/>
    </location>
</feature>
<dbReference type="Proteomes" id="UP000095591">
    <property type="component" value="Unassembled WGS sequence"/>
</dbReference>
<feature type="chain" id="PRO_5008014322" evidence="2">
    <location>
        <begin position="23"/>
        <end position="351"/>
    </location>
</feature>
<dbReference type="Pfam" id="PF13350">
    <property type="entry name" value="Y_phosphatase3"/>
    <property type="match status" value="1"/>
</dbReference>
<evidence type="ECO:0000313" key="4">
    <source>
        <dbReference type="Proteomes" id="UP000095591"/>
    </source>
</evidence>
<dbReference type="RefSeq" id="WP_057320021.1">
    <property type="nucleotide sequence ID" value="NZ_CYXP01000014.1"/>
</dbReference>
<dbReference type="InterPro" id="IPR029021">
    <property type="entry name" value="Prot-tyrosine_phosphatase-like"/>
</dbReference>
<dbReference type="EC" id="3.1.3.48" evidence="3"/>
<evidence type="ECO:0000313" key="3">
    <source>
        <dbReference type="EMBL" id="CUN33083.1"/>
    </source>
</evidence>
<reference evidence="3 4" key="1">
    <citation type="submission" date="2015-09" db="EMBL/GenBank/DDBJ databases">
        <authorList>
            <consortium name="Pathogen Informatics"/>
        </authorList>
    </citation>
    <scope>NUCLEOTIDE SEQUENCE [LARGE SCALE GENOMIC DNA]</scope>
    <source>
        <strain evidence="3 4">2789STDY5608872</strain>
    </source>
</reference>
<protein>
    <submittedName>
        <fullName evidence="3">Tyrosine-protein phosphatase</fullName>
        <ecNumber evidence="3">3.1.3.48</ecNumber>
    </submittedName>
</protein>
<keyword evidence="2" id="KW-0732">Signal</keyword>
<comment type="similarity">
    <text evidence="1">Belongs to the protein-tyrosine phosphatase family.</text>
</comment>
<sequence length="351" mass="39629">MLGKILSLFASVILLVGCSSNAPDIRAICLRDDIGNYVIKWETDPVMEGIVKMTVSDNPDLFTNESPIIYANIKDGVATYITNDNISRKYFRLSFNDKYPRIIGARSAVMDSVQNFRDLGGYTSTNGKTVKWGKVFRSGELSSLSEWDSIRLDNLGIKTIIDLRTNQETLTAPIKYTKADILQIPISVGKIADAPQRVIEGRMRKGDAGVYMEDEYLQFVTDNTDQFAKVLEQFQNEDNYPILISCSYGKDRTGFLTAMLLTALDIPRDAIMEDYLTSNQYIDTSHLADIVKHLSTDAQESITVFLTANEGLMDLAFHKIKKEYGSTEKYLSKGLRLTDKKRERLKDILLY</sequence>
<dbReference type="SUPFAM" id="SSF52799">
    <property type="entry name" value="(Phosphotyrosine protein) phosphatases II"/>
    <property type="match status" value="1"/>
</dbReference>
<dbReference type="AlphaFoldDB" id="A0A173W0U4"/>
<proteinExistence type="inferred from homology"/>
<evidence type="ECO:0000256" key="1">
    <source>
        <dbReference type="ARBA" id="ARBA00009580"/>
    </source>
</evidence>